<dbReference type="Gene3D" id="3.40.630.30">
    <property type="match status" value="1"/>
</dbReference>
<dbReference type="InterPro" id="IPR000182">
    <property type="entry name" value="GNAT_dom"/>
</dbReference>
<comment type="caution">
    <text evidence="2">The sequence shown here is derived from an EMBL/GenBank/DDBJ whole genome shotgun (WGS) entry which is preliminary data.</text>
</comment>
<sequence>MAQVTKSVTIVELRRRSLVPQTWEHGVRTIGIAESSEAGRSLAHSFAADALSQYLLDGDDMAEYSDEHKWKLHVDIMTYIVAAHCYKGIVTTIGPDYDAIALWMPPGKNADDWWTMLRSGMWRLYYQLSAEGRNRYYNELLPVLHHTKEEVMGERDNDCYYLVYIGTKPNARGKGYASKLILDMMAKADAENRPIYLESSSLKNNTYYAKFGFEMKRDISFKRGGVPVVLYIMVREPQPRKLAYSASIRYEDAGMEQLVTLKAGQM</sequence>
<dbReference type="GO" id="GO:0016747">
    <property type="term" value="F:acyltransferase activity, transferring groups other than amino-acyl groups"/>
    <property type="evidence" value="ECO:0007669"/>
    <property type="project" value="InterPro"/>
</dbReference>
<accession>A0A8K0T1P7</accession>
<gene>
    <name evidence="2" type="ORF">B0I35DRAFT_472996</name>
</gene>
<dbReference type="CDD" id="cd04301">
    <property type="entry name" value="NAT_SF"/>
    <property type="match status" value="1"/>
</dbReference>
<dbReference type="InterPro" id="IPR016181">
    <property type="entry name" value="Acyl_CoA_acyltransferase"/>
</dbReference>
<evidence type="ECO:0000313" key="3">
    <source>
        <dbReference type="Proteomes" id="UP000813444"/>
    </source>
</evidence>
<evidence type="ECO:0000259" key="1">
    <source>
        <dbReference type="Pfam" id="PF13508"/>
    </source>
</evidence>
<evidence type="ECO:0000313" key="2">
    <source>
        <dbReference type="EMBL" id="KAH7328263.1"/>
    </source>
</evidence>
<protein>
    <recommendedName>
        <fullName evidence="1">N-acetyltransferase domain-containing protein</fullName>
    </recommendedName>
</protein>
<dbReference type="InterPro" id="IPR052523">
    <property type="entry name" value="Trichothecene_AcTrans"/>
</dbReference>
<proteinExistence type="predicted"/>
<dbReference type="PANTHER" id="PTHR42791:SF1">
    <property type="entry name" value="N-ACETYLTRANSFERASE DOMAIN-CONTAINING PROTEIN"/>
    <property type="match status" value="1"/>
</dbReference>
<reference evidence="2" key="1">
    <citation type="journal article" date="2021" name="Nat. Commun.">
        <title>Genetic determinants of endophytism in the Arabidopsis root mycobiome.</title>
        <authorList>
            <person name="Mesny F."/>
            <person name="Miyauchi S."/>
            <person name="Thiergart T."/>
            <person name="Pickel B."/>
            <person name="Atanasova L."/>
            <person name="Karlsson M."/>
            <person name="Huettel B."/>
            <person name="Barry K.W."/>
            <person name="Haridas S."/>
            <person name="Chen C."/>
            <person name="Bauer D."/>
            <person name="Andreopoulos W."/>
            <person name="Pangilinan J."/>
            <person name="LaButti K."/>
            <person name="Riley R."/>
            <person name="Lipzen A."/>
            <person name="Clum A."/>
            <person name="Drula E."/>
            <person name="Henrissat B."/>
            <person name="Kohler A."/>
            <person name="Grigoriev I.V."/>
            <person name="Martin F.M."/>
            <person name="Hacquard S."/>
        </authorList>
    </citation>
    <scope>NUCLEOTIDE SEQUENCE</scope>
    <source>
        <strain evidence="2">MPI-CAGE-CH-0235</strain>
    </source>
</reference>
<dbReference type="SUPFAM" id="SSF55729">
    <property type="entry name" value="Acyl-CoA N-acyltransferases (Nat)"/>
    <property type="match status" value="1"/>
</dbReference>
<keyword evidence="3" id="KW-1185">Reference proteome</keyword>
<dbReference type="OrthoDB" id="544277at2759"/>
<feature type="domain" description="N-acetyltransferase" evidence="1">
    <location>
        <begin position="154"/>
        <end position="214"/>
    </location>
</feature>
<dbReference type="Proteomes" id="UP000813444">
    <property type="component" value="Unassembled WGS sequence"/>
</dbReference>
<organism evidence="2 3">
    <name type="scientific">Stachybotrys elegans</name>
    <dbReference type="NCBI Taxonomy" id="80388"/>
    <lineage>
        <taxon>Eukaryota</taxon>
        <taxon>Fungi</taxon>
        <taxon>Dikarya</taxon>
        <taxon>Ascomycota</taxon>
        <taxon>Pezizomycotina</taxon>
        <taxon>Sordariomycetes</taxon>
        <taxon>Hypocreomycetidae</taxon>
        <taxon>Hypocreales</taxon>
        <taxon>Stachybotryaceae</taxon>
        <taxon>Stachybotrys</taxon>
    </lineage>
</organism>
<dbReference type="EMBL" id="JAGPNK010000001">
    <property type="protein sequence ID" value="KAH7328263.1"/>
    <property type="molecule type" value="Genomic_DNA"/>
</dbReference>
<dbReference type="Pfam" id="PF13508">
    <property type="entry name" value="Acetyltransf_7"/>
    <property type="match status" value="1"/>
</dbReference>
<name>A0A8K0T1P7_9HYPO</name>
<dbReference type="AlphaFoldDB" id="A0A8K0T1P7"/>
<dbReference type="PANTHER" id="PTHR42791">
    <property type="entry name" value="GNAT FAMILY ACETYLTRANSFERASE"/>
    <property type="match status" value="1"/>
</dbReference>